<feature type="transmembrane region" description="Helical" evidence="1">
    <location>
        <begin position="6"/>
        <end position="30"/>
    </location>
</feature>
<protein>
    <submittedName>
        <fullName evidence="2">Uncharacterized protein</fullName>
    </submittedName>
</protein>
<proteinExistence type="predicted"/>
<dbReference type="EMBL" id="QOCW01000012">
    <property type="protein sequence ID" value="RBW69268.1"/>
    <property type="molecule type" value="Genomic_DNA"/>
</dbReference>
<reference evidence="2 3" key="1">
    <citation type="submission" date="2018-07" db="EMBL/GenBank/DDBJ databases">
        <title>Lottiidibacillus patelloidae gen. nov., sp. nov., isolated from the intestinal tract of a marine limpet and the reclassification of B. taeanensis BH030017T, B. algicola KMM 3737T and B. hwajinpoensis SW-72T as genus Lottiidibacillus.</title>
        <authorList>
            <person name="Liu R."/>
            <person name="Huang Z."/>
        </authorList>
    </citation>
    <scope>NUCLEOTIDE SEQUENCE [LARGE SCALE GENOMIC DNA]</scope>
    <source>
        <strain evidence="2 3">BH030017</strain>
    </source>
</reference>
<accession>A0A366XUL8</accession>
<evidence type="ECO:0000313" key="3">
    <source>
        <dbReference type="Proteomes" id="UP000253314"/>
    </source>
</evidence>
<dbReference type="AlphaFoldDB" id="A0A366XUL8"/>
<feature type="transmembrane region" description="Helical" evidence="1">
    <location>
        <begin position="51"/>
        <end position="72"/>
    </location>
</feature>
<sequence>MSMFLIILIIYFVIGIIYTWKVTGYLGSYFKTKKSTHKQKGKDNFLKSLNPIYLIWISLEVILVLLWLPLLVKEKLSMDR</sequence>
<dbReference type="Proteomes" id="UP000253314">
    <property type="component" value="Unassembled WGS sequence"/>
</dbReference>
<keyword evidence="1" id="KW-1133">Transmembrane helix</keyword>
<name>A0A366XUL8_9BACI</name>
<keyword evidence="1" id="KW-0812">Transmembrane</keyword>
<organism evidence="2 3">
    <name type="scientific">Bacillus taeanensis</name>
    <dbReference type="NCBI Taxonomy" id="273032"/>
    <lineage>
        <taxon>Bacteria</taxon>
        <taxon>Bacillati</taxon>
        <taxon>Bacillota</taxon>
        <taxon>Bacilli</taxon>
        <taxon>Bacillales</taxon>
        <taxon>Bacillaceae</taxon>
        <taxon>Bacillus</taxon>
    </lineage>
</organism>
<comment type="caution">
    <text evidence="2">The sequence shown here is derived from an EMBL/GenBank/DDBJ whole genome shotgun (WGS) entry which is preliminary data.</text>
</comment>
<evidence type="ECO:0000313" key="2">
    <source>
        <dbReference type="EMBL" id="RBW69268.1"/>
    </source>
</evidence>
<keyword evidence="3" id="KW-1185">Reference proteome</keyword>
<evidence type="ECO:0000256" key="1">
    <source>
        <dbReference type="SAM" id="Phobius"/>
    </source>
</evidence>
<keyword evidence="1" id="KW-0472">Membrane</keyword>
<gene>
    <name evidence="2" type="ORF">DS031_12885</name>
</gene>